<dbReference type="AlphaFoldDB" id="A0A9P0QQL3"/>
<dbReference type="GO" id="GO:0005935">
    <property type="term" value="C:cellular bud neck"/>
    <property type="evidence" value="ECO:0007669"/>
    <property type="project" value="TreeGrafter"/>
</dbReference>
<name>A0A9P0QQL3_9ASCO</name>
<evidence type="ECO:0000256" key="1">
    <source>
        <dbReference type="ARBA" id="ARBA00022737"/>
    </source>
</evidence>
<feature type="region of interest" description="Disordered" evidence="3">
    <location>
        <begin position="758"/>
        <end position="844"/>
    </location>
</feature>
<dbReference type="GO" id="GO:1902716">
    <property type="term" value="C:cell cortex of growing cell tip"/>
    <property type="evidence" value="ECO:0007669"/>
    <property type="project" value="TreeGrafter"/>
</dbReference>
<evidence type="ECO:0000256" key="2">
    <source>
        <dbReference type="SAM" id="Coils"/>
    </source>
</evidence>
<feature type="region of interest" description="Disordered" evidence="3">
    <location>
        <begin position="70"/>
        <end position="93"/>
    </location>
</feature>
<feature type="compositionally biased region" description="Polar residues" evidence="3">
    <location>
        <begin position="703"/>
        <end position="720"/>
    </location>
</feature>
<feature type="compositionally biased region" description="Acidic residues" evidence="3">
    <location>
        <begin position="1020"/>
        <end position="1043"/>
    </location>
</feature>
<feature type="compositionally biased region" description="Basic and acidic residues" evidence="3">
    <location>
        <begin position="783"/>
        <end position="798"/>
    </location>
</feature>
<dbReference type="InterPro" id="IPR039892">
    <property type="entry name" value="Spa2/Sph1"/>
</dbReference>
<feature type="compositionally biased region" description="Polar residues" evidence="3">
    <location>
        <begin position="758"/>
        <end position="781"/>
    </location>
</feature>
<reference evidence="5" key="1">
    <citation type="submission" date="2022-03" db="EMBL/GenBank/DDBJ databases">
        <authorList>
            <person name="Legras J.-L."/>
            <person name="Devillers H."/>
            <person name="Grondin C."/>
        </authorList>
    </citation>
    <scope>NUCLEOTIDE SEQUENCE</scope>
    <source>
        <strain evidence="5">CLIB 1423</strain>
    </source>
</reference>
<feature type="region of interest" description="Disordered" evidence="3">
    <location>
        <begin position="878"/>
        <end position="934"/>
    </location>
</feature>
<feature type="domain" description="GIT Spa2 homology (SHD)" evidence="4">
    <location>
        <begin position="87"/>
        <end position="117"/>
    </location>
</feature>
<evidence type="ECO:0000313" key="6">
    <source>
        <dbReference type="Proteomes" id="UP000837801"/>
    </source>
</evidence>
<dbReference type="OrthoDB" id="5588096at2759"/>
<sequence length="1219" mass="135489">MSERDLVLHHKMLKQFLEISDDSSNKTRTNSSRAARAREKLLKLSGAQFRELSTDVYDELRRRIDESRGEPDFLLPKSSFHPKRNQARQKLSSLPQSRFKDLVSDISYEIERRNLHVPAVNANNTNTNNNNNNKTNSHNTMSTSSDSRHSNQSFSHNRQQSADVGSHINSFDHSRNVSIGTRGSKEQQQPHQSMQSASSMRQQQHSISESPRGQTDHQPSIGVQSTTVIPSKANLTWSSDEEDDEEDLNGAHDDSFNGVNKRSIVGDTGNGRDANGAGIAAGFASGASAASAVEPVSSKSVAELKELNEKNSQLDTLVNSLQAKLEEAQHDKDHLESKIKLLQEEYDYSNTQNKELSKELEELSSSKNQWLTEKDVYDKKIEDNQLNYIHKTEYETLKSSLGALRLENQSLKNSVSKDRQQRTASTDFASQLQQKQIQLDQGSPTTQISGSANSGAVKKDVERLLEQLGNIDTSRSAVKKGGEQSVIDLKMDVAKWQSKYEEVRSGHISKDLQTKIMKSDDLKPFISPQGSISFKLVADLLAFVETFLNYLDNDDTFDSDFLFEKISKISVTANAIAAQGDDASLNSNENSILLREAVSYALTSTRYYAVYSNILPKVIVERSLGEICFCLCDLISISKLNINEIGDNKYGGGLKVIQKNDEAINSGVRPLRMANRLREQSNLSPTNDRHEIIVPKIIPTQVDNDSNASSRAKGISSLSSRFDRKREEVEPEVTPKPKGTPPRAQIGSGVAYLSKRLSNQAESSPNSSPSRITPTKSNNSIFDKVKQFETSPRNDDYTRGINGSPESLKKVSEEDRGLSGAFRANGSRKDKIEESEPKPVGKGIFQSLREKLVSADNNEDLNNSDEKVDTSVNDTMAERDLNSTNQTTPYNDNHSISSVKSDSGKGFFSSIRQKLGSQENGDIDEDENESETATITPAKELKSSVMNFSKHKVNMVNIDEPKSLGRTQSTDSKADSKASFHSTFQSPQASSKAVDTIAPVKKSVNISPMPAQVAHLNTTYDDDEDDDDEFDDESEEEDPEEEEARQRQEYRKSMAAATFNVDLFDIDDPDNTLTQVLLYLENQTVKVISTTQSLLSAIKHPQVTKDVLRSKAGAITNVISQMTEATNTSMNQTRNAQLKEHGSWVVRSLEDCSHRMNILCKVNPDESDATFADKNFKQRLAGISFDIAKCTKELVKTVEEATLKEEIANLNARLSRQVE</sequence>
<dbReference type="GO" id="GO:0005826">
    <property type="term" value="C:actomyosin contractile ring"/>
    <property type="evidence" value="ECO:0007669"/>
    <property type="project" value="TreeGrafter"/>
</dbReference>
<feature type="compositionally biased region" description="Low complexity" evidence="3">
    <location>
        <begin position="121"/>
        <end position="145"/>
    </location>
</feature>
<dbReference type="GO" id="GO:0000131">
    <property type="term" value="C:incipient cellular bud site"/>
    <property type="evidence" value="ECO:0007669"/>
    <property type="project" value="TreeGrafter"/>
</dbReference>
<dbReference type="Gene3D" id="1.20.120.330">
    <property type="entry name" value="Nucleotidyltransferases domain 2"/>
    <property type="match status" value="1"/>
</dbReference>
<dbReference type="GO" id="GO:0005934">
    <property type="term" value="C:cellular bud tip"/>
    <property type="evidence" value="ECO:0007669"/>
    <property type="project" value="TreeGrafter"/>
</dbReference>
<feature type="region of interest" description="Disordered" evidence="3">
    <location>
        <begin position="117"/>
        <end position="264"/>
    </location>
</feature>
<proteinExistence type="predicted"/>
<feature type="region of interest" description="Disordered" evidence="3">
    <location>
        <begin position="959"/>
        <end position="995"/>
    </location>
</feature>
<feature type="compositionally biased region" description="Polar residues" evidence="3">
    <location>
        <begin position="176"/>
        <end position="190"/>
    </location>
</feature>
<dbReference type="Pfam" id="PF08518">
    <property type="entry name" value="GIT_SHD"/>
    <property type="match status" value="2"/>
</dbReference>
<keyword evidence="6" id="KW-1185">Reference proteome</keyword>
<protein>
    <recommendedName>
        <fullName evidence="4">GIT Spa2 homology (SHD) domain-containing protein</fullName>
    </recommendedName>
</protein>
<accession>A0A9P0QQL3</accession>
<feature type="compositionally biased region" description="Basic and acidic residues" evidence="3">
    <location>
        <begin position="807"/>
        <end position="817"/>
    </location>
</feature>
<feature type="compositionally biased region" description="Low complexity" evidence="3">
    <location>
        <begin position="191"/>
        <end position="206"/>
    </location>
</feature>
<feature type="compositionally biased region" description="Acidic residues" evidence="3">
    <location>
        <begin position="921"/>
        <end position="930"/>
    </location>
</feature>
<feature type="compositionally biased region" description="Polar residues" evidence="3">
    <location>
        <begin position="979"/>
        <end position="993"/>
    </location>
</feature>
<dbReference type="Pfam" id="PF12205">
    <property type="entry name" value="GIT1_C"/>
    <property type="match status" value="1"/>
</dbReference>
<keyword evidence="1" id="KW-0677">Repeat</keyword>
<dbReference type="GO" id="GO:0043332">
    <property type="term" value="C:mating projection tip"/>
    <property type="evidence" value="ECO:0007669"/>
    <property type="project" value="TreeGrafter"/>
</dbReference>
<feature type="region of interest" description="Disordered" evidence="3">
    <location>
        <begin position="1018"/>
        <end position="1049"/>
    </location>
</feature>
<comment type="caution">
    <text evidence="5">The sequence shown here is derived from an EMBL/GenBank/DDBJ whole genome shotgun (WGS) entry which is preliminary data.</text>
</comment>
<organism evidence="5 6">
    <name type="scientific">[Candida] railenensis</name>
    <dbReference type="NCBI Taxonomy" id="45579"/>
    <lineage>
        <taxon>Eukaryota</taxon>
        <taxon>Fungi</taxon>
        <taxon>Dikarya</taxon>
        <taxon>Ascomycota</taxon>
        <taxon>Saccharomycotina</taxon>
        <taxon>Pichiomycetes</taxon>
        <taxon>Debaryomycetaceae</taxon>
        <taxon>Kurtzmaniella</taxon>
    </lineage>
</organism>
<evidence type="ECO:0000313" key="5">
    <source>
        <dbReference type="EMBL" id="CAH2352842.1"/>
    </source>
</evidence>
<dbReference type="GO" id="GO:0036267">
    <property type="term" value="P:invasive filamentous growth"/>
    <property type="evidence" value="ECO:0007669"/>
    <property type="project" value="TreeGrafter"/>
</dbReference>
<evidence type="ECO:0000256" key="3">
    <source>
        <dbReference type="SAM" id="MobiDB-lite"/>
    </source>
</evidence>
<dbReference type="Proteomes" id="UP000837801">
    <property type="component" value="Unassembled WGS sequence"/>
</dbReference>
<dbReference type="GO" id="GO:0005078">
    <property type="term" value="F:MAP-kinase scaffold activity"/>
    <property type="evidence" value="ECO:0007669"/>
    <property type="project" value="TreeGrafter"/>
</dbReference>
<feature type="domain" description="GIT Spa2 homology (SHD)" evidence="4">
    <location>
        <begin position="37"/>
        <end position="67"/>
    </location>
</feature>
<feature type="compositionally biased region" description="Polar residues" evidence="3">
    <location>
        <begin position="150"/>
        <end position="169"/>
    </location>
</feature>
<dbReference type="PANTHER" id="PTHR21601:SF0">
    <property type="entry name" value="PROTEIN SPA2-RELATED"/>
    <property type="match status" value="1"/>
</dbReference>
<feature type="compositionally biased region" description="Basic and acidic residues" evidence="3">
    <location>
        <begin position="827"/>
        <end position="839"/>
    </location>
</feature>
<keyword evidence="2" id="KW-0175">Coiled coil</keyword>
<dbReference type="EMBL" id="CAKXYY010000008">
    <property type="protein sequence ID" value="CAH2352842.1"/>
    <property type="molecule type" value="Genomic_DNA"/>
</dbReference>
<dbReference type="GO" id="GO:0007124">
    <property type="term" value="P:pseudohyphal growth"/>
    <property type="evidence" value="ECO:0007669"/>
    <property type="project" value="TreeGrafter"/>
</dbReference>
<gene>
    <name evidence="5" type="ORF">CLIB1423_08S02322</name>
</gene>
<dbReference type="InterPro" id="IPR022018">
    <property type="entry name" value="GIT1_C"/>
</dbReference>
<dbReference type="PANTHER" id="PTHR21601">
    <property type="entry name" value="SPA2 PROTEIN"/>
    <property type="match status" value="1"/>
</dbReference>
<feature type="compositionally biased region" description="Acidic residues" evidence="3">
    <location>
        <begin position="239"/>
        <end position="248"/>
    </location>
</feature>
<dbReference type="GO" id="GO:0007121">
    <property type="term" value="P:bipolar cellular bud site selection"/>
    <property type="evidence" value="ECO:0007669"/>
    <property type="project" value="TreeGrafter"/>
</dbReference>
<dbReference type="SMART" id="SM00555">
    <property type="entry name" value="GIT"/>
    <property type="match status" value="2"/>
</dbReference>
<feature type="compositionally biased region" description="Polar residues" evidence="3">
    <location>
        <begin position="207"/>
        <end position="238"/>
    </location>
</feature>
<feature type="compositionally biased region" description="Polar residues" evidence="3">
    <location>
        <begin position="910"/>
        <end position="920"/>
    </location>
</feature>
<feature type="compositionally biased region" description="Polar residues" evidence="3">
    <location>
        <begin position="882"/>
        <end position="901"/>
    </location>
</feature>
<dbReference type="InterPro" id="IPR013724">
    <property type="entry name" value="GIT_SHD"/>
</dbReference>
<evidence type="ECO:0000259" key="4">
    <source>
        <dbReference type="SMART" id="SM00555"/>
    </source>
</evidence>
<feature type="region of interest" description="Disordered" evidence="3">
    <location>
        <begin position="703"/>
        <end position="746"/>
    </location>
</feature>
<feature type="coiled-coil region" evidence="2">
    <location>
        <begin position="304"/>
        <end position="373"/>
    </location>
</feature>